<sequence length="62" mass="6774">WGELETGQTTIAFAPAHQHETDPLTGVVRHAGSDRERAPLEVCFTYADVVDAAYKVLCVWGS</sequence>
<name>A0A843XRV7_COLES</name>
<evidence type="ECO:0000313" key="1">
    <source>
        <dbReference type="EMBL" id="MQM21800.1"/>
    </source>
</evidence>
<dbReference type="EMBL" id="NMUH01011595">
    <property type="protein sequence ID" value="MQM21800.1"/>
    <property type="molecule type" value="Genomic_DNA"/>
</dbReference>
<reference evidence="1" key="1">
    <citation type="submission" date="2017-07" db="EMBL/GenBank/DDBJ databases">
        <title>Taro Niue Genome Assembly and Annotation.</title>
        <authorList>
            <person name="Atibalentja N."/>
            <person name="Keating K."/>
            <person name="Fields C.J."/>
        </authorList>
    </citation>
    <scope>NUCLEOTIDE SEQUENCE</scope>
    <source>
        <strain evidence="1">Niue_2</strain>
        <tissue evidence="1">Leaf</tissue>
    </source>
</reference>
<feature type="non-terminal residue" evidence="1">
    <location>
        <position position="1"/>
    </location>
</feature>
<gene>
    <name evidence="1" type="ORF">Taro_054845</name>
</gene>
<dbReference type="Proteomes" id="UP000652761">
    <property type="component" value="Unassembled WGS sequence"/>
</dbReference>
<organism evidence="1 2">
    <name type="scientific">Colocasia esculenta</name>
    <name type="common">Wild taro</name>
    <name type="synonym">Arum esculentum</name>
    <dbReference type="NCBI Taxonomy" id="4460"/>
    <lineage>
        <taxon>Eukaryota</taxon>
        <taxon>Viridiplantae</taxon>
        <taxon>Streptophyta</taxon>
        <taxon>Embryophyta</taxon>
        <taxon>Tracheophyta</taxon>
        <taxon>Spermatophyta</taxon>
        <taxon>Magnoliopsida</taxon>
        <taxon>Liliopsida</taxon>
        <taxon>Araceae</taxon>
        <taxon>Aroideae</taxon>
        <taxon>Colocasieae</taxon>
        <taxon>Colocasia</taxon>
    </lineage>
</organism>
<dbReference type="OrthoDB" id="10066542at2759"/>
<dbReference type="AlphaFoldDB" id="A0A843XRV7"/>
<protein>
    <submittedName>
        <fullName evidence="1">Uncharacterized protein</fullName>
    </submittedName>
</protein>
<accession>A0A843XRV7</accession>
<evidence type="ECO:0000313" key="2">
    <source>
        <dbReference type="Proteomes" id="UP000652761"/>
    </source>
</evidence>
<comment type="caution">
    <text evidence="1">The sequence shown here is derived from an EMBL/GenBank/DDBJ whole genome shotgun (WGS) entry which is preliminary data.</text>
</comment>
<keyword evidence="2" id="KW-1185">Reference proteome</keyword>
<proteinExistence type="predicted"/>